<dbReference type="Gene3D" id="3.40.50.2020">
    <property type="match status" value="1"/>
</dbReference>
<evidence type="ECO:0000256" key="4">
    <source>
        <dbReference type="ARBA" id="ARBA00011894"/>
    </source>
</evidence>
<reference evidence="13" key="1">
    <citation type="submission" date="2018-12" db="EMBL/GenBank/DDBJ databases">
        <title>A new species of lactobacillus.</title>
        <authorList>
            <person name="Jian Y."/>
            <person name="Xin L."/>
            <person name="Hong Z.J."/>
            <person name="Ming L.Z."/>
            <person name="Hong X.Z."/>
        </authorList>
    </citation>
    <scope>NUCLEOTIDE SEQUENCE [LARGE SCALE GENOMIC DNA]</scope>
    <source>
        <strain evidence="13">HSLZ-75</strain>
    </source>
</reference>
<dbReference type="EC" id="2.4.2.9" evidence="4"/>
<dbReference type="RefSeq" id="WP_133441647.1">
    <property type="nucleotide sequence ID" value="NZ_CP034726.1"/>
</dbReference>
<comment type="cofactor">
    <cofactor evidence="1">
        <name>Mg(2+)</name>
        <dbReference type="ChEBI" id="CHEBI:18420"/>
    </cofactor>
</comment>
<dbReference type="GO" id="GO:0004845">
    <property type="term" value="F:uracil phosphoribosyltransferase activity"/>
    <property type="evidence" value="ECO:0007669"/>
    <property type="project" value="UniProtKB-EC"/>
</dbReference>
<dbReference type="GO" id="GO:0005525">
    <property type="term" value="F:GTP binding"/>
    <property type="evidence" value="ECO:0007669"/>
    <property type="project" value="UniProtKB-KW"/>
</dbReference>
<name>A0A4P6ZLH5_9LACO</name>
<evidence type="ECO:0000256" key="9">
    <source>
        <dbReference type="ARBA" id="ARBA00023134"/>
    </source>
</evidence>
<keyword evidence="13" id="KW-1185">Reference proteome</keyword>
<evidence type="ECO:0000259" key="11">
    <source>
        <dbReference type="Pfam" id="PF14681"/>
    </source>
</evidence>
<keyword evidence="6 12" id="KW-0328">Glycosyltransferase</keyword>
<evidence type="ECO:0000256" key="7">
    <source>
        <dbReference type="ARBA" id="ARBA00022679"/>
    </source>
</evidence>
<keyword evidence="5" id="KW-0021">Allosteric enzyme</keyword>
<evidence type="ECO:0000256" key="2">
    <source>
        <dbReference type="ARBA" id="ARBA00005180"/>
    </source>
</evidence>
<dbReference type="AlphaFoldDB" id="A0A4P6ZLH5"/>
<evidence type="ECO:0000256" key="3">
    <source>
        <dbReference type="ARBA" id="ARBA00009516"/>
    </source>
</evidence>
<evidence type="ECO:0000313" key="13">
    <source>
        <dbReference type="Proteomes" id="UP000294321"/>
    </source>
</evidence>
<evidence type="ECO:0000256" key="8">
    <source>
        <dbReference type="ARBA" id="ARBA00022741"/>
    </source>
</evidence>
<dbReference type="InterPro" id="IPR000836">
    <property type="entry name" value="PRTase_dom"/>
</dbReference>
<dbReference type="KEGG" id="lji:ELX58_02795"/>
<dbReference type="Proteomes" id="UP000294321">
    <property type="component" value="Chromosome"/>
</dbReference>
<dbReference type="NCBIfam" id="NF001097">
    <property type="entry name" value="PRK00129.1"/>
    <property type="match status" value="1"/>
</dbReference>
<evidence type="ECO:0000313" key="12">
    <source>
        <dbReference type="EMBL" id="QBP18090.1"/>
    </source>
</evidence>
<dbReference type="EMBL" id="CP034726">
    <property type="protein sequence ID" value="QBP18090.1"/>
    <property type="molecule type" value="Genomic_DNA"/>
</dbReference>
<keyword evidence="7 12" id="KW-0808">Transferase</keyword>
<comment type="similarity">
    <text evidence="3">Belongs to the UPRTase family.</text>
</comment>
<comment type="pathway">
    <text evidence="2">Pyrimidine metabolism; UMP biosynthesis via salvage pathway; UMP from uracil: step 1/1.</text>
</comment>
<feature type="domain" description="Phosphoribosyltransferase" evidence="11">
    <location>
        <begin position="8"/>
        <end position="210"/>
    </location>
</feature>
<dbReference type="InterPro" id="IPR029057">
    <property type="entry name" value="PRTase-like"/>
</dbReference>
<dbReference type="FunFam" id="3.40.50.2020:FF:000023">
    <property type="entry name" value="Probable uracil phosphoribosyltransferase"/>
    <property type="match status" value="1"/>
</dbReference>
<evidence type="ECO:0000256" key="10">
    <source>
        <dbReference type="ARBA" id="ARBA00031082"/>
    </source>
</evidence>
<gene>
    <name evidence="12" type="ORF">ELX58_02795</name>
</gene>
<dbReference type="OrthoDB" id="9781675at2"/>
<proteinExistence type="inferred from homology"/>
<dbReference type="Pfam" id="PF14681">
    <property type="entry name" value="UPRTase"/>
    <property type="match status" value="1"/>
</dbReference>
<keyword evidence="9" id="KW-0342">GTP-binding</keyword>
<dbReference type="SUPFAM" id="SSF53271">
    <property type="entry name" value="PRTase-like"/>
    <property type="match status" value="1"/>
</dbReference>
<sequence length="217" mass="23926">MKHFIIDKHPLIQHKMSIIRNKNCSVKQFRDTIKEVTLLLGVRATRDLPLKTVKIPATTGTTTAKRLAGKKLAIAPILRAGLGMLDGMLDLIPSARIACIGMYRDPKTEVPHEYFVKCPNDITKRKIIMVDPMVATGTTAIDAITALVHRGVSPRNITFLCIICSPNGVKAILKKYPSVRIITSEEDGPLTPQNYNAYGFGDAGDRLFGTKGKHTYD</sequence>
<organism evidence="12 13">
    <name type="scientific">Acetilactobacillus jinshanensis</name>
    <dbReference type="NCBI Taxonomy" id="1720083"/>
    <lineage>
        <taxon>Bacteria</taxon>
        <taxon>Bacillati</taxon>
        <taxon>Bacillota</taxon>
        <taxon>Bacilli</taxon>
        <taxon>Lactobacillales</taxon>
        <taxon>Lactobacillaceae</taxon>
        <taxon>Acetilactobacillus</taxon>
    </lineage>
</organism>
<evidence type="ECO:0000256" key="6">
    <source>
        <dbReference type="ARBA" id="ARBA00022676"/>
    </source>
</evidence>
<dbReference type="CDD" id="cd06223">
    <property type="entry name" value="PRTases_typeI"/>
    <property type="match status" value="1"/>
</dbReference>
<accession>A0A4P6ZLH5</accession>
<dbReference type="PANTHER" id="PTHR32315">
    <property type="entry name" value="ADENINE PHOSPHORIBOSYLTRANSFERASE"/>
    <property type="match status" value="1"/>
</dbReference>
<evidence type="ECO:0000256" key="5">
    <source>
        <dbReference type="ARBA" id="ARBA00022533"/>
    </source>
</evidence>
<evidence type="ECO:0000256" key="1">
    <source>
        <dbReference type="ARBA" id="ARBA00001946"/>
    </source>
</evidence>
<keyword evidence="8" id="KW-0547">Nucleotide-binding</keyword>
<dbReference type="InterPro" id="IPR050054">
    <property type="entry name" value="UPRTase/APRTase"/>
</dbReference>
<protein>
    <recommendedName>
        <fullName evidence="4">uracil phosphoribosyltransferase</fullName>
        <ecNumber evidence="4">2.4.2.9</ecNumber>
    </recommendedName>
    <alternativeName>
        <fullName evidence="10">UMP pyrophosphorylase</fullName>
    </alternativeName>
</protein>
<dbReference type="PANTHER" id="PTHR32315:SF4">
    <property type="entry name" value="URACIL PHOSPHORIBOSYLTRANSFERASE, CHLOROPLASTIC"/>
    <property type="match status" value="1"/>
</dbReference>